<dbReference type="Pfam" id="PF22544">
    <property type="entry name" value="HYDIN_VesB_CFA65-like_Ig"/>
    <property type="match status" value="1"/>
</dbReference>
<dbReference type="Gene3D" id="3.40.390.10">
    <property type="entry name" value="Collagenase (Catalytic Domain)"/>
    <property type="match status" value="1"/>
</dbReference>
<organism evidence="9 10">
    <name type="scientific">Gimesia alba</name>
    <dbReference type="NCBI Taxonomy" id="2527973"/>
    <lineage>
        <taxon>Bacteria</taxon>
        <taxon>Pseudomonadati</taxon>
        <taxon>Planctomycetota</taxon>
        <taxon>Planctomycetia</taxon>
        <taxon>Planctomycetales</taxon>
        <taxon>Planctomycetaceae</taxon>
        <taxon>Gimesia</taxon>
    </lineage>
</organism>
<name>A0A517RC45_9PLAN</name>
<proteinExistence type="predicted"/>
<feature type="domain" description="Golvesin/Xly CBD-like" evidence="8">
    <location>
        <begin position="4962"/>
        <end position="5094"/>
    </location>
</feature>
<dbReference type="SMART" id="SM00710">
    <property type="entry name" value="PbH1"/>
    <property type="match status" value="18"/>
</dbReference>
<dbReference type="GO" id="GO:0005737">
    <property type="term" value="C:cytoplasm"/>
    <property type="evidence" value="ECO:0007669"/>
    <property type="project" value="UniProtKB-SubCell"/>
</dbReference>
<dbReference type="RefSeq" id="WP_145213085.1">
    <property type="nucleotide sequence ID" value="NZ_CP036269.1"/>
</dbReference>
<keyword evidence="3" id="KW-0963">Cytoplasm</keyword>
<comment type="subcellular location">
    <subcellularLocation>
        <location evidence="1">Cell projection</location>
        <location evidence="1">Cilium</location>
    </subcellularLocation>
    <subcellularLocation>
        <location evidence="2">Cytoplasm</location>
    </subcellularLocation>
</comment>
<dbReference type="InterPro" id="IPR013783">
    <property type="entry name" value="Ig-like_fold"/>
</dbReference>
<dbReference type="SUPFAM" id="SSF51126">
    <property type="entry name" value="Pectin lyase-like"/>
    <property type="match status" value="2"/>
</dbReference>
<evidence type="ECO:0000313" key="10">
    <source>
        <dbReference type="Proteomes" id="UP000317171"/>
    </source>
</evidence>
<dbReference type="Gene3D" id="2.160.20.10">
    <property type="entry name" value="Single-stranded right-handed beta-helix, Pectin lyase-like"/>
    <property type="match status" value="2"/>
</dbReference>
<dbReference type="InterPro" id="IPR024079">
    <property type="entry name" value="MetalloPept_cat_dom_sf"/>
</dbReference>
<keyword evidence="5" id="KW-0966">Cell projection</keyword>
<dbReference type="InterPro" id="IPR053879">
    <property type="entry name" value="HYDIN_VesB_CFA65-like_Ig"/>
</dbReference>
<evidence type="ECO:0000256" key="6">
    <source>
        <dbReference type="SAM" id="MobiDB-lite"/>
    </source>
</evidence>
<evidence type="ECO:0000256" key="4">
    <source>
        <dbReference type="ARBA" id="ARBA00023069"/>
    </source>
</evidence>
<evidence type="ECO:0000256" key="3">
    <source>
        <dbReference type="ARBA" id="ARBA00022490"/>
    </source>
</evidence>
<evidence type="ECO:0000313" key="9">
    <source>
        <dbReference type="EMBL" id="QDT41467.1"/>
    </source>
</evidence>
<reference evidence="9 10" key="1">
    <citation type="submission" date="2019-02" db="EMBL/GenBank/DDBJ databases">
        <title>Deep-cultivation of Planctomycetes and their phenomic and genomic characterization uncovers novel biology.</title>
        <authorList>
            <person name="Wiegand S."/>
            <person name="Jogler M."/>
            <person name="Boedeker C."/>
            <person name="Pinto D."/>
            <person name="Vollmers J."/>
            <person name="Rivas-Marin E."/>
            <person name="Kohn T."/>
            <person name="Peeters S.H."/>
            <person name="Heuer A."/>
            <person name="Rast P."/>
            <person name="Oberbeckmann S."/>
            <person name="Bunk B."/>
            <person name="Jeske O."/>
            <person name="Meyerdierks A."/>
            <person name="Storesund J.E."/>
            <person name="Kallscheuer N."/>
            <person name="Luecker S."/>
            <person name="Lage O.M."/>
            <person name="Pohl T."/>
            <person name="Merkel B.J."/>
            <person name="Hornburger P."/>
            <person name="Mueller R.-W."/>
            <person name="Bruemmer F."/>
            <person name="Labrenz M."/>
            <person name="Spormann A.M."/>
            <person name="Op den Camp H."/>
            <person name="Overmann J."/>
            <person name="Amann R."/>
            <person name="Jetten M.S.M."/>
            <person name="Mascher T."/>
            <person name="Medema M.H."/>
            <person name="Devos D.P."/>
            <person name="Kaster A.-K."/>
            <person name="Ovreas L."/>
            <person name="Rohde M."/>
            <person name="Galperin M.Y."/>
            <person name="Jogler C."/>
        </authorList>
    </citation>
    <scope>NUCLEOTIDE SEQUENCE [LARGE SCALE GENOMIC DNA]</scope>
    <source>
        <strain evidence="9 10">Pan241w</strain>
    </source>
</reference>
<gene>
    <name evidence="9" type="ORF">Pan241w_15280</name>
</gene>
<dbReference type="InterPro" id="IPR033803">
    <property type="entry name" value="CBD-like_Golvesin-Xly"/>
</dbReference>
<dbReference type="InterPro" id="IPR006626">
    <property type="entry name" value="PbH1"/>
</dbReference>
<dbReference type="Gene3D" id="2.60.40.10">
    <property type="entry name" value="Immunoglobulins"/>
    <property type="match status" value="4"/>
</dbReference>
<sequence length="5274" mass="538128">MLLTNWLGTITSRIKKRPTYRSRDRRAIRRRWHAAVNNRISTAEVLEDRTLLTTLFVDDSLVITNDQGAGGLDAGDTVTFAFGEAGETVGLIFGTNAFATINDAVTAAAATGDTIQVAAGTYSGLITLNKSVDLLGANAGIDPNAMARGAESIIDHDGFYAIQPTADDVTIDGFSFEGNGGRVIDSYASANNLTIANNIFNNTNISGVQGGIQLQSGSFDDLTVEQNLFQFTGDGDALLVGGGGSFERMHIVGNHFAGTTGGIFQNGGTINDAVVEQNVFTGGVGMNMGDAGNIQIRENTFDGNFFTGFQVGTIGGEIVGNTFQNIEAYPGFFGQAFELWGGQYGTTVSENVTIENNVIHYNDVVGAAEPTHGIRLRLPDGGSGIDASTIHINNNTFIDGGVRGDAKAIRHFGDQTTAVDASGNWWGTTNESSIAALMEDGDGGTPLMVDFTSFLNDGADTDGGTAGFQGDFSTLNVTTLGAQTGGVGRIQEAIDSVTSGGTVNILAGTYNENVNVNKSVILDGAGTGSTVVDNAGNLFTVTANDVRFQDMTLQNASQGIRAELAAGTVDDLQVDNVHFVNMSSRGIEIHNDTTVTNMSVTNSLFQNTATGIRLASSAVGDGIDITNTEFDGGSLGFYQANDGSTGNVRDLQVTGSTFRNFTDTAIFAEEIRDSAIDGNTFEDNRRDFTLFKNYTGAGTDVENLQIINNMMTDSANSSVLIFVANSGLAGTIDIANNTINSDVGVMTADWAKIDVRLDANFSHAPVNIDENSFTFSGTFGAGAMAAHGIQVRGASDAINIRRNAIDGGNVGSLGGTPPSSGIVVRTNDSSMGQIDAAAVIDVSNNYIINFDNAVTLYDAVGDVFGGLIVGAQLNINNNSLAGNTAGIVSGAGAITNASNNWWGSVVEATVAGLMPHVSSVDFSTYLDNGTDVDGGTTGFQGDFTTLNVTDEGGQTGAPDRIAEALQAVTPGGTVNISSGTYNENVNTTATGIDKNVTLAPGNSPGQAIINGDLILNGDDALEIEINSTTPGSGFDQFVVSGTVDLGGATLNLIDGYDPVDGDVFTLIENTGVGPVTGTFAGLPEGFEFIDFLGSGLSAYLTYVGGNGNDVVIHMVDSTPEVTLPSNGMADEYTFAIVGGNVVITEVGSGTIISSIPLASLNGPLVINGEDGQNDTLTIDMTGIDHTTPLQIEFNGGAAGFDTLELVNGSLTSMEYFFVNNSDGSIQLNGSGVDFITYTGLEPISSTVTATDVTLNFGGTSETITVTDAGGGQTTVNSTAGEMTTFNNPTGTLTINAGGGDDIVNVNSLDPAFAANITINGEGNDDTVNLAAALTLGSGNTTINAEDVNVNGAVTTTGNVDINAGDTIVFALAGSLLSGPGNIDLEAVNNIELGIVGSNADVTLTSTAGAINDANAGAFNISSNGTTTLTAATGVGVGDALETDIFFLEANISGGLELAELDGIVIGNAGGINGITVSGATNIVSGSYMTVNEDIVASGGALQLSNATGSFLISDGAVISNTGSNLIEIDSGFHFSMADNGTQITSSGSGLIDIDAAGHVSLTNVNTSGEVQITTTGGEIYDNTAAESPVITADTVALRATSHIGLAGAGDLDLAINIMAAESTAGDIFLQEPSAASIGLVDGLSGITAAGDISLVIGGTLNVNHDIEATGAGSTILADAQGDINVSASVQTNGGAIDLLADNNLVINAFSSIDTTSAATVTLTADADSMGGGQFQQDEISIVDAFGGMIDVTSTGDALIAALQSAGGTIAIESVSGAIQDNTAADLSLVTSNELVLRAATGIGGAGAADFDIAVSRLAASTTTGDMILANASGALEIGTVDGLSGVTVTTGLARLVSFGAITVNQSVTGDGVSFEVAGSAAVGDDLNVNAGITSTGGDIDLLAGDDLNLATGVTLNSAAAIDITLDINSGVDAEGGVANLNGILTAGTQITVTGDDDDDQVIIDGNGGVLNNGGTVDGIQSIFSFVGGNGTDELIVDDSGDATGDIINIVSLLPGIGSVVGAGANSLSFEALENLRLFTGSDMDDITVNPNVLTTIDIFGGTPSLPAFPGDSLTYLTPMGETSTFTPSGPDSGTIAATGGFQNVTFDEIESLTFGGSISVDGTAGDDVLTITATGADSGTYQINGGSVINFSAVTDFTFNGLTGDDRLVINNPAGGLFDPVDGITFNGGSGGETLGDTLEIIGGTAGSVEHRFVNDNDGSVFYNGEGFATITYTGLEPVLDTIAATDRIFSFTGAGEMISLTDGGIGGQSQIDSTLGESVVFTHPTGTLTINTEASGGSGVDTVNLDGADAAFTANLTVNAGTDDIINTGTVDIGAGMLDLTAGQVNVNGAFTTTGSVDIDSTFNDITFAAAGSIDAGASDIDLTAFFNVESLQVTTTSEVRVTATGGGINDFTGNALITADRAALRVGGPGGITGIDTNVNTLATSVAGGGFTIDNTGALEIGTVDGLSGITAAASSIFLTTTGTLLVSEAVTGGAVDLRSNDTMTISNDIAASTGTLELENTGGGFLVNNSAVISNTGSNLIDIDSASDLTMVDGTEITSSGNGLIDLDASLQISLTNVNTGGEVQITSALSYIGDNSIAEDAVITADTVALRAATVIGAAGAGDIDLAINTMAAVTTSGDIFIQEPSAATVGIVDGLIGMTAPGHIFLAIGGTLNINSAIEATGAASIVQANVQGDINVNNTVQTNGGEINLFADDNLVLGASSLVDTTTAELVRLIADFNSDSSGGFTQDEGSLVNARGGDLLAQAFGDVEIADLQSVGGRVVVISNGGGVVDNTTSPSEAPLITASGVAFQAAGSVGGAGDADIDTAVSTLSANVTSGDVVVSNTGALIIGDVIPLSGVVATNGSVTVSASSPLTVASNVTASGTVTLTSTDGAGPGDDLTINAGVTVESTGADVILNSGDNFLLALTGEVIADTTITINVDPITDGAGATVDLLGNVDATLTTINGGDDEDTFNILPTQDSPITINGGNPTLPTVPGDVLNLDFTGLTSPVLTLGMSPGSGTFSFAGDPQLPVTYSSIENVTTSTGAYHLVLDMLASGFQNAAADTIDAALDGSGTDLVIDINAANFFTGDASDILSFTVIGSADNDTLNINESPGGLPFFTTAAPAIGISNGSHLNAAADFFLEDIFNPNTYDATDITIHFDGGAGVDDVNVDFITDHDAGYFSDMDDALGSGNIVAALTGDTDIDLGLSFARVEGAGIFGTTTGGGLHVDASATPATSQVVIDDALGAGDGISQVMANGGFTNLLFGGFNDLQLVSGPGSETIDLIALDSITSLTNIELDADDVFGTNAADNDVIRVHSAPLGVLNIDILAAAGDDVINVFDAGNTVDNINAQIMIDGEGGDDTLILIDSGDLTGDTFEVTSTTVEGLTSAVGTDITYMAIDNLNVTGTDGNDDISVNLTTQEDLNNVTINGFNGDDDFSLQNGSTPMGVDTRLNGDAGNDEFFFLPGSILRGFIDGGGDVDTIDYTTYAAVVHIALSGLGTIDGFQGRENNGSILGTGIGSLGFDNIDDLLGTAGGDTLEGPDLNNYWGITSTDTGFIIADRPNLMSGRPTTGGDATATPPEQFLSFLDFENLIGGNLDDRFDLSDGAGLTGTLNGDLGNDSLDYRDYTTGVNVDLFAGTATNIGGGLALGTGGGDDDNSIENVFGGDGNDNITGDNDDNILGDGFGNDNLDGGGNGVGSENGGNDVFLMEPGAGGSADVITDIHGNDTIDFRFASQGIVFDADIINMPQDVFGGNTVELRQIQPQQPDTNPSFMENVVGSEFNDLIFIDPLSQDGNFPIDGPPVLRSADGRGGLDTLDFDAKGQSVIDTGFSLTADGVGTVQYLNFENVRPFEDSPGFIVDNGDVGFTLTGDWAFHPNGTAAITNGTGFEDDIHSVHGNTPTGTGPAQAFWEFFGLTPGEYRVSVTWPVSDNPQSVGLVATDTPFTVFDGAQSDVGTIAATPLATVDLNQQLLPDDFSADGAIWEDLGTFTISTRSLTVMLTNLADGNVIADAIRIERVSAGPEIELTDVTDVLAPPAVVVDGHPGGIQFGDTELLTPAVRTFEITNNGSAVLNISNITIPAGYTTDLTPQAVGIGATIQFTITMDASSFGDRSGIFSFETDDVDEATFNILLDGRVSNVVIIDDGDAEFSATAGFQNFPDGTNLGDDGYQADSTAAIPNQPGATTQPGAETATWTFTDLADGNYRVSTTWAPYFNRVDDAPFSLDGGSGVVTVDVNQQVTPSSFTEDGTAWFDLNASYLVVGGVLTVTLTNDANNNPRDFYHMSDLSYGVIADAIRIEYLPEPDLQVTVDMGTVVEDDTGNVDFGSTLPGVPVSKTFTVTNLSSMDVDVTGLVEFPAGFSIDPASPFGTDTMPVTIAGGGSVTFTIQFDGGTSGSTFGQISFTTGDEDENPYNFTVSGTAGPATVGITDSDFSTTGTWNDYTPRGIGDPEFLYAGVADVGGSGANSATWSFDVEPGRYQVVANWYVHPNLAPYGGAAASNAPYTIYDDLSPVTTVLVSHQTNPNDFLDDGTLWEYIGNPVAITGNTLSVQLTDNADGIVFADEIRIYRVVDPVISVEVDGGVVEDGGTVDFEETIVGAPVIKTFTVTNYGERNMALGTLNLPAGFSLLSGFGNDNLSPGSSTTFTVQMDAAVAGPFGGMISFGADSFDANPFNFSVTGSAQNSMIVDNGDLNYSNSGPWETVSINYDSSFYTYFQRDQDILRGGDLLGSNTATWTFDNLGAGTYQVSTHWFQHSSLAPDAQITISGIEGGPITVSLDQRYAPNDFTADGTTWEELGNFQVAAGATLTVTITDDGANGDVVADAMRLELIPIGLRSPEIEVQADAVDLVSGVGSVDLGTASFAESLFQTFTITNSGTDTLNLGAISTPANFSVFSGPGTVALAAGQSTTFVLEFNSTGMSGVSAGVVSIANDDTDENPFTINVSATMTTVQIVDNGDADYSSVGPWQAKGGASLFYYESDAQQLNLGDNGTATWNFNGLAAGTYTVSTTWYQHSSLRASNAEYNIGTGPIVVNQRLKADDFYSEGKYWEILGTIAVGAGGTITVTLSDNVADGSIIADAVRIERTGPLVAAAGVSSTPADSITQADLDAVRNAALTYWSATGLTAEELDRLQSVSFVLADLPDAMLGGANSSTILIDVNAAGYGWFVDDSPFDNSEFTLDADGNLVADEASAAFGRMDLLTVVMHELGHVLGYDDLDADEAGNDLMSESLNDSQRRLPVIDDADASDLDDFFSAIAGGDNPLLN</sequence>
<feature type="domain" description="HYDIN/VesB/CFA65-like Ig-like" evidence="7">
    <location>
        <begin position="4865"/>
        <end position="4952"/>
    </location>
</feature>
<feature type="domain" description="Golvesin/Xly CBD-like" evidence="8">
    <location>
        <begin position="4195"/>
        <end position="4309"/>
    </location>
</feature>
<dbReference type="OrthoDB" id="292934at2"/>
<evidence type="ECO:0000256" key="1">
    <source>
        <dbReference type="ARBA" id="ARBA00004138"/>
    </source>
</evidence>
<evidence type="ECO:0000256" key="5">
    <source>
        <dbReference type="ARBA" id="ARBA00023273"/>
    </source>
</evidence>
<dbReference type="InterPro" id="IPR012334">
    <property type="entry name" value="Pectin_lyas_fold"/>
</dbReference>
<dbReference type="NCBIfam" id="NF012200">
    <property type="entry name" value="choice_anch_D"/>
    <property type="match status" value="4"/>
</dbReference>
<feature type="region of interest" description="Disordered" evidence="6">
    <location>
        <begin position="3674"/>
        <end position="3708"/>
    </location>
</feature>
<dbReference type="Pfam" id="PF25275">
    <property type="entry name" value="Golvesin_C"/>
    <property type="match status" value="3"/>
</dbReference>
<evidence type="ECO:0000256" key="2">
    <source>
        <dbReference type="ARBA" id="ARBA00004496"/>
    </source>
</evidence>
<evidence type="ECO:0000259" key="7">
    <source>
        <dbReference type="Pfam" id="PF22544"/>
    </source>
</evidence>
<keyword evidence="10" id="KW-1185">Reference proteome</keyword>
<keyword evidence="4" id="KW-0969">Cilium</keyword>
<accession>A0A517RC45</accession>
<feature type="compositionally biased region" description="Low complexity" evidence="6">
    <location>
        <begin position="3691"/>
        <end position="3700"/>
    </location>
</feature>
<protein>
    <submittedName>
        <fullName evidence="9">Uncharacterized protein</fullName>
    </submittedName>
</protein>
<dbReference type="EMBL" id="CP036269">
    <property type="protein sequence ID" value="QDT41467.1"/>
    <property type="molecule type" value="Genomic_DNA"/>
</dbReference>
<dbReference type="Proteomes" id="UP000317171">
    <property type="component" value="Chromosome"/>
</dbReference>
<dbReference type="GO" id="GO:0008237">
    <property type="term" value="F:metallopeptidase activity"/>
    <property type="evidence" value="ECO:0007669"/>
    <property type="project" value="InterPro"/>
</dbReference>
<dbReference type="SUPFAM" id="SSF55486">
    <property type="entry name" value="Metalloproteases ('zincins'), catalytic domain"/>
    <property type="match status" value="1"/>
</dbReference>
<feature type="domain" description="Golvesin/Xly CBD-like" evidence="8">
    <location>
        <begin position="4695"/>
        <end position="4838"/>
    </location>
</feature>
<evidence type="ECO:0000259" key="8">
    <source>
        <dbReference type="Pfam" id="PF25275"/>
    </source>
</evidence>
<dbReference type="KEGG" id="gaz:Pan241w_15280"/>
<dbReference type="InterPro" id="IPR011050">
    <property type="entry name" value="Pectin_lyase_fold/virulence"/>
</dbReference>